<sequence length="61" mass="7102">MPKKKTPTIDLERLHRSDLFVNSYEAAKSVGYVETESDRAAFSKFLAERKAIRKQEEEKEV</sequence>
<evidence type="ECO:0000313" key="1">
    <source>
        <dbReference type="EMBL" id="MEA5402876.1"/>
    </source>
</evidence>
<dbReference type="RefSeq" id="WP_323327855.1">
    <property type="nucleotide sequence ID" value="NZ_JAYGIL010000008.1"/>
</dbReference>
<dbReference type="Proteomes" id="UP001303899">
    <property type="component" value="Unassembled WGS sequence"/>
</dbReference>
<dbReference type="EMBL" id="JAYGIL010000008">
    <property type="protein sequence ID" value="MEA5402876.1"/>
    <property type="molecule type" value="Genomic_DNA"/>
</dbReference>
<comment type="caution">
    <text evidence="1">The sequence shown here is derived from an EMBL/GenBank/DDBJ whole genome shotgun (WGS) entry which is preliminary data.</text>
</comment>
<accession>A0ABU5S352</accession>
<keyword evidence="2" id="KW-1185">Reference proteome</keyword>
<evidence type="ECO:0000313" key="2">
    <source>
        <dbReference type="Proteomes" id="UP001303899"/>
    </source>
</evidence>
<proteinExistence type="predicted"/>
<reference evidence="1 2" key="1">
    <citation type="submission" date="2023-12" db="EMBL/GenBank/DDBJ databases">
        <title>Novel species of the genus Arcicella isolated from rivers.</title>
        <authorList>
            <person name="Lu H."/>
        </authorList>
    </citation>
    <scope>NUCLEOTIDE SEQUENCE [LARGE SCALE GENOMIC DNA]</scope>
    <source>
        <strain evidence="1 2">DC2W</strain>
    </source>
</reference>
<evidence type="ECO:0008006" key="3">
    <source>
        <dbReference type="Google" id="ProtNLM"/>
    </source>
</evidence>
<gene>
    <name evidence="1" type="ORF">VB776_08120</name>
</gene>
<organism evidence="1 2">
    <name type="scientific">Arcicella gelida</name>
    <dbReference type="NCBI Taxonomy" id="2984195"/>
    <lineage>
        <taxon>Bacteria</taxon>
        <taxon>Pseudomonadati</taxon>
        <taxon>Bacteroidota</taxon>
        <taxon>Cytophagia</taxon>
        <taxon>Cytophagales</taxon>
        <taxon>Flectobacillaceae</taxon>
        <taxon>Arcicella</taxon>
    </lineage>
</organism>
<protein>
    <recommendedName>
        <fullName evidence="3">YfhD family protein</fullName>
    </recommendedName>
</protein>
<name>A0ABU5S352_9BACT</name>